<gene>
    <name evidence="3" type="primary">epsJ_2</name>
    <name evidence="3" type="ORF">STSP2_02818</name>
</gene>
<dbReference type="Proteomes" id="UP000189674">
    <property type="component" value="Chromosome"/>
</dbReference>
<evidence type="ECO:0000313" key="3">
    <source>
        <dbReference type="EMBL" id="AQT69624.1"/>
    </source>
</evidence>
<dbReference type="EMBL" id="CP019791">
    <property type="protein sequence ID" value="AQT69624.1"/>
    <property type="molecule type" value="Genomic_DNA"/>
</dbReference>
<dbReference type="EC" id="2.4.-.-" evidence="3"/>
<dbReference type="AlphaFoldDB" id="A0A1U9NPF7"/>
<keyword evidence="1" id="KW-1133">Transmembrane helix</keyword>
<keyword evidence="3" id="KW-0808">Transferase</keyword>
<organism evidence="3 4">
    <name type="scientific">Anaerohalosphaera lusitana</name>
    <dbReference type="NCBI Taxonomy" id="1936003"/>
    <lineage>
        <taxon>Bacteria</taxon>
        <taxon>Pseudomonadati</taxon>
        <taxon>Planctomycetota</taxon>
        <taxon>Phycisphaerae</taxon>
        <taxon>Sedimentisphaerales</taxon>
        <taxon>Anaerohalosphaeraceae</taxon>
        <taxon>Anaerohalosphaera</taxon>
    </lineage>
</organism>
<reference evidence="4" key="1">
    <citation type="submission" date="2017-02" db="EMBL/GenBank/DDBJ databases">
        <title>Comparative genomics and description of representatives of a novel lineage of planctomycetes thriving in anoxic sediments.</title>
        <authorList>
            <person name="Spring S."/>
            <person name="Bunk B."/>
            <person name="Sproer C."/>
        </authorList>
    </citation>
    <scope>NUCLEOTIDE SEQUENCE [LARGE SCALE GENOMIC DNA]</scope>
    <source>
        <strain evidence="4">ST-NAGAB-D1</strain>
    </source>
</reference>
<dbReference type="OrthoDB" id="9772170at2"/>
<dbReference type="GO" id="GO:0016757">
    <property type="term" value="F:glycosyltransferase activity"/>
    <property type="evidence" value="ECO:0007669"/>
    <property type="project" value="UniProtKB-KW"/>
</dbReference>
<keyword evidence="1" id="KW-0472">Membrane</keyword>
<dbReference type="RefSeq" id="WP_146663292.1">
    <property type="nucleotide sequence ID" value="NZ_CP019791.1"/>
</dbReference>
<sequence>MPDQYDKTTISIVIAAYNAAEHLPRAVKSVLAQTIQPNEIIVVDDGSTDNTKQVLEQFGDRIKYIYQNNAGPGAARNTGIQTATSEWISFLDADDEYLPNKLETQLEILARHPDLHWITGNYIRCLCDTQTRVPLRTKDEINQILNGSDTYDDFMQAFTIGVFGWTGTMLIRRNAILKAGMFPTDIYLAEDIDLWLKIAYNHPRIGFAYEPLAIYHMGVQGSLARNKASYADTNNFLSHHLKLAKQHNCEDAFQPCARRILVAWIRSALFDDRVKNVRSAINDFRNLLPPGLYLFFYVLSIFPQLTMKTCLLLSAISRKLRLRKRVWHPTD</sequence>
<evidence type="ECO:0000256" key="1">
    <source>
        <dbReference type="SAM" id="Phobius"/>
    </source>
</evidence>
<name>A0A1U9NPF7_9BACT</name>
<dbReference type="InterPro" id="IPR029044">
    <property type="entry name" value="Nucleotide-diphossugar_trans"/>
</dbReference>
<dbReference type="InterPro" id="IPR050834">
    <property type="entry name" value="Glycosyltransf_2"/>
</dbReference>
<keyword evidence="3" id="KW-0328">Glycosyltransferase</keyword>
<evidence type="ECO:0000313" key="4">
    <source>
        <dbReference type="Proteomes" id="UP000189674"/>
    </source>
</evidence>
<keyword evidence="1" id="KW-0812">Transmembrane</keyword>
<feature type="transmembrane region" description="Helical" evidence="1">
    <location>
        <begin position="292"/>
        <end position="316"/>
    </location>
</feature>
<proteinExistence type="predicted"/>
<protein>
    <submittedName>
        <fullName evidence="3">Putative glycosyltransferase EpsJ</fullName>
        <ecNumber evidence="3">2.4.-.-</ecNumber>
    </submittedName>
</protein>
<dbReference type="PANTHER" id="PTHR43685:SF2">
    <property type="entry name" value="GLYCOSYLTRANSFERASE 2-LIKE DOMAIN-CONTAINING PROTEIN"/>
    <property type="match status" value="1"/>
</dbReference>
<feature type="domain" description="Glycosyltransferase 2-like" evidence="2">
    <location>
        <begin position="11"/>
        <end position="173"/>
    </location>
</feature>
<dbReference type="CDD" id="cd00761">
    <property type="entry name" value="Glyco_tranf_GTA_type"/>
    <property type="match status" value="1"/>
</dbReference>
<dbReference type="Gene3D" id="3.90.550.10">
    <property type="entry name" value="Spore Coat Polysaccharide Biosynthesis Protein SpsA, Chain A"/>
    <property type="match status" value="1"/>
</dbReference>
<dbReference type="PANTHER" id="PTHR43685">
    <property type="entry name" value="GLYCOSYLTRANSFERASE"/>
    <property type="match status" value="1"/>
</dbReference>
<keyword evidence="4" id="KW-1185">Reference proteome</keyword>
<dbReference type="STRING" id="1936003.STSP2_02818"/>
<dbReference type="InterPro" id="IPR001173">
    <property type="entry name" value="Glyco_trans_2-like"/>
</dbReference>
<dbReference type="KEGG" id="alus:STSP2_02818"/>
<accession>A0A1U9NPF7</accession>
<dbReference type="SUPFAM" id="SSF53448">
    <property type="entry name" value="Nucleotide-diphospho-sugar transferases"/>
    <property type="match status" value="1"/>
</dbReference>
<dbReference type="Pfam" id="PF00535">
    <property type="entry name" value="Glycos_transf_2"/>
    <property type="match status" value="1"/>
</dbReference>
<evidence type="ECO:0000259" key="2">
    <source>
        <dbReference type="Pfam" id="PF00535"/>
    </source>
</evidence>